<evidence type="ECO:0000313" key="2">
    <source>
        <dbReference type="Proteomes" id="UP001348805"/>
    </source>
</evidence>
<evidence type="ECO:0000313" key="1">
    <source>
        <dbReference type="EMBL" id="WQJ51374.1"/>
    </source>
</evidence>
<dbReference type="Proteomes" id="UP001348805">
    <property type="component" value="Segment"/>
</dbReference>
<accession>A0ABZ0YZU1</accession>
<proteinExistence type="predicted"/>
<dbReference type="EMBL" id="OR769219">
    <property type="protein sequence ID" value="WQJ51374.1"/>
    <property type="molecule type" value="Genomic_DNA"/>
</dbReference>
<keyword evidence="2" id="KW-1185">Reference proteome</keyword>
<protein>
    <submittedName>
        <fullName evidence="1">Uncharacterized protein</fullName>
    </submittedName>
</protein>
<name>A0ABZ0YZU1_9CAUD</name>
<sequence>MKFELLCKVKNYIRYKTPWRYVTYNTRLYKGDDMYIDFSWSRERHCSLGFYYDGNLHTDVFVNNEEWFVNRLYINFIFATIKITTKRKLYCIRNYD</sequence>
<reference evidence="1 2" key="1">
    <citation type="submission" date="2023-11" db="EMBL/GenBank/DDBJ databases">
        <authorList>
            <person name="Cook R."/>
            <person name="Crisci M."/>
            <person name="Pye H."/>
            <person name="Adriaenssens E."/>
            <person name="Santini J."/>
        </authorList>
    </citation>
    <scope>NUCLEOTIDE SEQUENCE [LARGE SCALE GENOMIC DNA]</scope>
    <source>
        <strain evidence="1">Lak_Megaphage_RVC_AP3_GC26</strain>
    </source>
</reference>
<organism evidence="1 2">
    <name type="scientific">phage Lak_Megaphage_RVC_AP3_GC26</name>
    <dbReference type="NCBI Taxonomy" id="3109225"/>
    <lineage>
        <taxon>Viruses</taxon>
        <taxon>Duplodnaviria</taxon>
        <taxon>Heunggongvirae</taxon>
        <taxon>Uroviricota</taxon>
        <taxon>Caudoviricetes</taxon>
        <taxon>Caudoviricetes code 15 clade</taxon>
    </lineage>
</organism>